<dbReference type="RefSeq" id="WP_118335606.1">
    <property type="nucleotide sequence ID" value="NZ_AP025567.1"/>
</dbReference>
<dbReference type="AlphaFoldDB" id="A0A415E0I5"/>
<feature type="transmembrane region" description="Helical" evidence="1">
    <location>
        <begin position="133"/>
        <end position="153"/>
    </location>
</feature>
<protein>
    <submittedName>
        <fullName evidence="3">Nucleoside recognition protein</fullName>
    </submittedName>
</protein>
<evidence type="ECO:0000313" key="4">
    <source>
        <dbReference type="Proteomes" id="UP000284841"/>
    </source>
</evidence>
<feature type="domain" description="Nucleoside transporter/FeoB GTPase Gate" evidence="2">
    <location>
        <begin position="42"/>
        <end position="149"/>
    </location>
</feature>
<keyword evidence="4" id="KW-1185">Reference proteome</keyword>
<reference evidence="3 4" key="1">
    <citation type="submission" date="2018-08" db="EMBL/GenBank/DDBJ databases">
        <title>A genome reference for cultivated species of the human gut microbiota.</title>
        <authorList>
            <person name="Zou Y."/>
            <person name="Xue W."/>
            <person name="Luo G."/>
        </authorList>
    </citation>
    <scope>NUCLEOTIDE SEQUENCE [LARGE SCALE GENOMIC DNA]</scope>
    <source>
        <strain evidence="3 4">AM07-24</strain>
    </source>
</reference>
<dbReference type="Pfam" id="PF07670">
    <property type="entry name" value="Gate"/>
    <property type="match status" value="1"/>
</dbReference>
<keyword evidence="1" id="KW-0812">Transmembrane</keyword>
<dbReference type="InterPro" id="IPR011642">
    <property type="entry name" value="Gate_dom"/>
</dbReference>
<proteinExistence type="predicted"/>
<name>A0A415E0I5_9FIRM</name>
<dbReference type="OrthoDB" id="9782481at2"/>
<gene>
    <name evidence="3" type="ORF">DW099_10370</name>
</gene>
<comment type="caution">
    <text evidence="3">The sequence shown here is derived from an EMBL/GenBank/DDBJ whole genome shotgun (WGS) entry which is preliminary data.</text>
</comment>
<evidence type="ECO:0000259" key="2">
    <source>
        <dbReference type="Pfam" id="PF07670"/>
    </source>
</evidence>
<evidence type="ECO:0000256" key="1">
    <source>
        <dbReference type="SAM" id="Phobius"/>
    </source>
</evidence>
<organism evidence="3 4">
    <name type="scientific">Emergencia timonensis</name>
    <dbReference type="NCBI Taxonomy" id="1776384"/>
    <lineage>
        <taxon>Bacteria</taxon>
        <taxon>Bacillati</taxon>
        <taxon>Bacillota</taxon>
        <taxon>Clostridia</taxon>
        <taxon>Peptostreptococcales</taxon>
        <taxon>Anaerovoracaceae</taxon>
        <taxon>Emergencia</taxon>
    </lineage>
</organism>
<feature type="transmembrane region" description="Helical" evidence="1">
    <location>
        <begin position="165"/>
        <end position="187"/>
    </location>
</feature>
<keyword evidence="1" id="KW-1133">Transmembrane helix</keyword>
<sequence length="238" mass="25304">MMNYIWVALVVIAVVAGGVTGNMQGILDNLFEFAETAVTLAIGLIGIMAFFCGLMKVMEKAGLCEKLGKAISPVMRLLFPGVPKDHPANSAMALYFAANILGIGNAATPFGIKAMQELQTLNKTKNIATDAQVMLLAVATTSITLIPVTAIGLRASVQTAGAAEIIAPVIIATTISTVTGIFFTIVFGKMKRFKYDAIIEKEIAAGTLEINEDYIGDDPIVLPESYKSVNAEEEKVAW</sequence>
<dbReference type="EMBL" id="QRMS01000003">
    <property type="protein sequence ID" value="RHJ87103.1"/>
    <property type="molecule type" value="Genomic_DNA"/>
</dbReference>
<dbReference type="Proteomes" id="UP000284841">
    <property type="component" value="Unassembled WGS sequence"/>
</dbReference>
<accession>A0A415E0I5</accession>
<dbReference type="STRING" id="1776384.GCA_900086585_00553"/>
<evidence type="ECO:0000313" key="3">
    <source>
        <dbReference type="EMBL" id="RHJ87103.1"/>
    </source>
</evidence>
<feature type="transmembrane region" description="Helical" evidence="1">
    <location>
        <begin position="37"/>
        <end position="57"/>
    </location>
</feature>
<keyword evidence="1" id="KW-0472">Membrane</keyword>